<evidence type="ECO:0000313" key="2">
    <source>
        <dbReference type="Proteomes" id="UP000828390"/>
    </source>
</evidence>
<name>A0A9D3Z505_DREPO</name>
<organism evidence="1 2">
    <name type="scientific">Dreissena polymorpha</name>
    <name type="common">Zebra mussel</name>
    <name type="synonym">Mytilus polymorpha</name>
    <dbReference type="NCBI Taxonomy" id="45954"/>
    <lineage>
        <taxon>Eukaryota</taxon>
        <taxon>Metazoa</taxon>
        <taxon>Spiralia</taxon>
        <taxon>Lophotrochozoa</taxon>
        <taxon>Mollusca</taxon>
        <taxon>Bivalvia</taxon>
        <taxon>Autobranchia</taxon>
        <taxon>Heteroconchia</taxon>
        <taxon>Euheterodonta</taxon>
        <taxon>Imparidentia</taxon>
        <taxon>Neoheterodontei</taxon>
        <taxon>Myida</taxon>
        <taxon>Dreissenoidea</taxon>
        <taxon>Dreissenidae</taxon>
        <taxon>Dreissena</taxon>
    </lineage>
</organism>
<protein>
    <submittedName>
        <fullName evidence="1">Uncharacterized protein</fullName>
    </submittedName>
</protein>
<keyword evidence="2" id="KW-1185">Reference proteome</keyword>
<dbReference type="AlphaFoldDB" id="A0A9D3Z505"/>
<reference evidence="1" key="2">
    <citation type="submission" date="2020-11" db="EMBL/GenBank/DDBJ databases">
        <authorList>
            <person name="McCartney M.A."/>
            <person name="Auch B."/>
            <person name="Kono T."/>
            <person name="Mallez S."/>
            <person name="Becker A."/>
            <person name="Gohl D.M."/>
            <person name="Silverstein K.A.T."/>
            <person name="Koren S."/>
            <person name="Bechman K.B."/>
            <person name="Herman A."/>
            <person name="Abrahante J.E."/>
            <person name="Garbe J."/>
        </authorList>
    </citation>
    <scope>NUCLEOTIDE SEQUENCE</scope>
    <source>
        <strain evidence="1">Duluth1</strain>
        <tissue evidence="1">Whole animal</tissue>
    </source>
</reference>
<gene>
    <name evidence="1" type="ORF">DPMN_069799</name>
</gene>
<reference evidence="1" key="1">
    <citation type="journal article" date="2019" name="bioRxiv">
        <title>The Genome of the Zebra Mussel, Dreissena polymorpha: A Resource for Invasive Species Research.</title>
        <authorList>
            <person name="McCartney M.A."/>
            <person name="Auch B."/>
            <person name="Kono T."/>
            <person name="Mallez S."/>
            <person name="Zhang Y."/>
            <person name="Obille A."/>
            <person name="Becker A."/>
            <person name="Abrahante J.E."/>
            <person name="Garbe J."/>
            <person name="Badalamenti J.P."/>
            <person name="Herman A."/>
            <person name="Mangelson H."/>
            <person name="Liachko I."/>
            <person name="Sullivan S."/>
            <person name="Sone E.D."/>
            <person name="Koren S."/>
            <person name="Silverstein K.A.T."/>
            <person name="Beckman K.B."/>
            <person name="Gohl D.M."/>
        </authorList>
    </citation>
    <scope>NUCLEOTIDE SEQUENCE</scope>
    <source>
        <strain evidence="1">Duluth1</strain>
        <tissue evidence="1">Whole animal</tissue>
    </source>
</reference>
<accession>A0A9D3Z505</accession>
<dbReference type="EMBL" id="JAIWYP010000014">
    <property type="protein sequence ID" value="KAH3710324.1"/>
    <property type="molecule type" value="Genomic_DNA"/>
</dbReference>
<proteinExistence type="predicted"/>
<dbReference type="Proteomes" id="UP000828390">
    <property type="component" value="Unassembled WGS sequence"/>
</dbReference>
<comment type="caution">
    <text evidence="1">The sequence shown here is derived from an EMBL/GenBank/DDBJ whole genome shotgun (WGS) entry which is preliminary data.</text>
</comment>
<evidence type="ECO:0000313" key="1">
    <source>
        <dbReference type="EMBL" id="KAH3710324.1"/>
    </source>
</evidence>
<sequence length="56" mass="6323">MGDDLQANVSMYKLQLQQVEDSLTLDPENEDLLKLKTDLQMRVKLLSVKSSTTQAV</sequence>